<dbReference type="EMBL" id="AZHD01000029">
    <property type="protein sequence ID" value="OAA53461.1"/>
    <property type="molecule type" value="Genomic_DNA"/>
</dbReference>
<feature type="domain" description="Tyrosinase copper-binding" evidence="3">
    <location>
        <begin position="80"/>
        <end position="324"/>
    </location>
</feature>
<proteinExistence type="predicted"/>
<dbReference type="Proteomes" id="UP000076874">
    <property type="component" value="Unassembled WGS sequence"/>
</dbReference>
<gene>
    <name evidence="4" type="ORF">SPI_09389</name>
</gene>
<dbReference type="GO" id="GO:0046872">
    <property type="term" value="F:metal ion binding"/>
    <property type="evidence" value="ECO:0007669"/>
    <property type="project" value="UniProtKB-KW"/>
</dbReference>
<dbReference type="PANTHER" id="PTHR11474:SF131">
    <property type="entry name" value="TYROSINASE COPPER-BINDING DOMAIN-CONTAINING PROTEIN"/>
    <property type="match status" value="1"/>
</dbReference>
<comment type="caution">
    <text evidence="4">The sequence shown here is derived from an EMBL/GenBank/DDBJ whole genome shotgun (WGS) entry which is preliminary data.</text>
</comment>
<protein>
    <submittedName>
        <fullName evidence="4">Putative domain, di-copper centre</fullName>
    </submittedName>
</protein>
<accession>A0A167LSW1</accession>
<evidence type="ECO:0000313" key="4">
    <source>
        <dbReference type="EMBL" id="OAA53461.1"/>
    </source>
</evidence>
<dbReference type="PRINTS" id="PR00092">
    <property type="entry name" value="TYROSINASE"/>
</dbReference>
<evidence type="ECO:0000313" key="5">
    <source>
        <dbReference type="Proteomes" id="UP000076874"/>
    </source>
</evidence>
<dbReference type="OrthoDB" id="6132182at2759"/>
<feature type="signal peptide" evidence="2">
    <location>
        <begin position="1"/>
        <end position="24"/>
    </location>
</feature>
<keyword evidence="5" id="KW-1185">Reference proteome</keyword>
<feature type="chain" id="PRO_5007889978" evidence="2">
    <location>
        <begin position="25"/>
        <end position="620"/>
    </location>
</feature>
<dbReference type="STRING" id="1081102.A0A167LSW1"/>
<evidence type="ECO:0000259" key="3">
    <source>
        <dbReference type="Pfam" id="PF00264"/>
    </source>
</evidence>
<dbReference type="PANTHER" id="PTHR11474">
    <property type="entry name" value="TYROSINASE FAMILY MEMBER"/>
    <property type="match status" value="1"/>
</dbReference>
<reference evidence="4 5" key="1">
    <citation type="journal article" date="2016" name="Genome Biol. Evol.">
        <title>Divergent and convergent evolution of fungal pathogenicity.</title>
        <authorList>
            <person name="Shang Y."/>
            <person name="Xiao G."/>
            <person name="Zheng P."/>
            <person name="Cen K."/>
            <person name="Zhan S."/>
            <person name="Wang C."/>
        </authorList>
    </citation>
    <scope>NUCLEOTIDE SEQUENCE [LARGE SCALE GENOMIC DNA]</scope>
    <source>
        <strain evidence="4 5">RCEF 264</strain>
    </source>
</reference>
<dbReference type="AlphaFoldDB" id="A0A167LSW1"/>
<dbReference type="Gene3D" id="1.10.1280.10">
    <property type="entry name" value="Di-copper center containing domain from catechol oxidase"/>
    <property type="match status" value="1"/>
</dbReference>
<keyword evidence="1" id="KW-0479">Metal-binding</keyword>
<evidence type="ECO:0000256" key="2">
    <source>
        <dbReference type="SAM" id="SignalP"/>
    </source>
</evidence>
<organism evidence="4 5">
    <name type="scientific">Niveomyces insectorum RCEF 264</name>
    <dbReference type="NCBI Taxonomy" id="1081102"/>
    <lineage>
        <taxon>Eukaryota</taxon>
        <taxon>Fungi</taxon>
        <taxon>Dikarya</taxon>
        <taxon>Ascomycota</taxon>
        <taxon>Pezizomycotina</taxon>
        <taxon>Sordariomycetes</taxon>
        <taxon>Hypocreomycetidae</taxon>
        <taxon>Hypocreales</taxon>
        <taxon>Cordycipitaceae</taxon>
        <taxon>Niveomyces</taxon>
    </lineage>
</organism>
<dbReference type="InterPro" id="IPR050316">
    <property type="entry name" value="Tyrosinase/Hemocyanin"/>
</dbReference>
<keyword evidence="2" id="KW-0732">Signal</keyword>
<dbReference type="InterPro" id="IPR008922">
    <property type="entry name" value="Di-copper_centre_dom_sf"/>
</dbReference>
<dbReference type="GO" id="GO:0016491">
    <property type="term" value="F:oxidoreductase activity"/>
    <property type="evidence" value="ECO:0007669"/>
    <property type="project" value="InterPro"/>
</dbReference>
<evidence type="ECO:0000256" key="1">
    <source>
        <dbReference type="ARBA" id="ARBA00022723"/>
    </source>
</evidence>
<dbReference type="SUPFAM" id="SSF48056">
    <property type="entry name" value="Di-copper centre-containing domain"/>
    <property type="match status" value="1"/>
</dbReference>
<dbReference type="Pfam" id="PF00264">
    <property type="entry name" value="Tyrosinase"/>
    <property type="match status" value="1"/>
</dbReference>
<sequence>MKSPAFPLFCFGAVIAAGWPGADAAFPVPVTGIHTGIDPVTGAYPPRLRIQDLQNSGPQWDLYIQALAAFHNMPEDDELSYFALSSIHGLPYVPWNGVEQVPGAPLTGYCTHNEVIFAVWHRPLVAVYEQTLAAHVQAAALKYTGPQAAVYRRAADAWRHPYWDWAVDTALPDAFIQENVTVQGPRGPLVLPNPLLQYAFHPFPLNATLFPPSEDARLFTYPHTLRCPDPATNTSNPGMVSSNVAGLDLAGEVYNVYTRVFDFESMSTTACDSVSFEQQHNEIHVAVGCLHPYGHMAELGYSGFEPVFMLHHTAIDRHVALWQAIHDNASMFTAPYTTKTGQFATAPGTNITADSPLKPFYAPDGVHFHTANSARDVAAFGYAYPELLAAQAAAAAQGHPVNGSSVLSSMRLGNGTRDALRRAVMAQVNQLYGPKPATTTTTTTTSSATTTATAATATAATKNSNATTATATTTRTGMGTYEFYAVQPPTAAQYFIRVGIEKAGLPLPALLNVFLGATLAGRLVLPRSPPEGRMHGEISLQKALREASKRWPDSATAPREFVRDNIRWEVVTFAGEHVQLPRGHDVTVQVREEEVQQPSSISEFPVYRNVRVLRDLGTDV</sequence>
<dbReference type="InterPro" id="IPR002227">
    <property type="entry name" value="Tyrosinase_Cu-bd"/>
</dbReference>
<name>A0A167LSW1_9HYPO</name>